<evidence type="ECO:0000313" key="4">
    <source>
        <dbReference type="Proteomes" id="UP000789405"/>
    </source>
</evidence>
<dbReference type="GO" id="GO:0005524">
    <property type="term" value="F:ATP binding"/>
    <property type="evidence" value="ECO:0007669"/>
    <property type="project" value="InterPro"/>
</dbReference>
<dbReference type="Proteomes" id="UP000789405">
    <property type="component" value="Unassembled WGS sequence"/>
</dbReference>
<dbReference type="EMBL" id="CAJVPY010001443">
    <property type="protein sequence ID" value="CAG8522066.1"/>
    <property type="molecule type" value="Genomic_DNA"/>
</dbReference>
<feature type="domain" description="Protein kinase" evidence="2">
    <location>
        <begin position="1"/>
        <end position="336"/>
    </location>
</feature>
<dbReference type="Gene3D" id="1.10.510.10">
    <property type="entry name" value="Transferase(Phosphotransferase) domain 1"/>
    <property type="match status" value="1"/>
</dbReference>
<organism evidence="3 4">
    <name type="scientific">Dentiscutata erythropus</name>
    <dbReference type="NCBI Taxonomy" id="1348616"/>
    <lineage>
        <taxon>Eukaryota</taxon>
        <taxon>Fungi</taxon>
        <taxon>Fungi incertae sedis</taxon>
        <taxon>Mucoromycota</taxon>
        <taxon>Glomeromycotina</taxon>
        <taxon>Glomeromycetes</taxon>
        <taxon>Diversisporales</taxon>
        <taxon>Gigasporaceae</taxon>
        <taxon>Dentiscutata</taxon>
    </lineage>
</organism>
<dbReference type="SUPFAM" id="SSF56112">
    <property type="entry name" value="Protein kinase-like (PK-like)"/>
    <property type="match status" value="1"/>
</dbReference>
<dbReference type="InterPro" id="IPR000719">
    <property type="entry name" value="Prot_kinase_dom"/>
</dbReference>
<proteinExistence type="predicted"/>
<reference evidence="3" key="1">
    <citation type="submission" date="2021-06" db="EMBL/GenBank/DDBJ databases">
        <authorList>
            <person name="Kallberg Y."/>
            <person name="Tangrot J."/>
            <person name="Rosling A."/>
        </authorList>
    </citation>
    <scope>NUCLEOTIDE SEQUENCE</scope>
    <source>
        <strain evidence="3">MA453B</strain>
    </source>
</reference>
<dbReference type="GO" id="GO:0005737">
    <property type="term" value="C:cytoplasm"/>
    <property type="evidence" value="ECO:0007669"/>
    <property type="project" value="TreeGrafter"/>
</dbReference>
<protein>
    <submittedName>
        <fullName evidence="3">3594_t:CDS:1</fullName>
    </submittedName>
</protein>
<dbReference type="AlphaFoldDB" id="A0A9N9AAK9"/>
<dbReference type="InterPro" id="IPR001245">
    <property type="entry name" value="Ser-Thr/Tyr_kinase_cat_dom"/>
</dbReference>
<dbReference type="InterPro" id="IPR050167">
    <property type="entry name" value="Ser_Thr_protein_kinase"/>
</dbReference>
<sequence>MEATIIIPETMSSVSCVDASYRLIDEIKHITINLRNKKIFDPIIHPSSETVRTLHYAKNEVESYSQQYEDAFNKYKVSLENVKEFAKEIGDIEKSHYFFYPYRHVKEKYEKLLKEHENCEKILHPILIKIIMNKQERQQEDIMNFHKVLKTIPGDIKSEKIIQIEKIVQNLIERSVLDINVPRIDSILLFDPPHADDSKINHENEPDGKPECDLDDYNENHISNHIMSIINWSAPEIMQNNALYTQECEVFSFIMLLWELAFQKIPYENMNKEDIIAHVTRGRRESPKLPFFTLDYLNIQRKYLRIIADGWDGKPEKRIGLDEILLRFSEIEAEIIKLKRNNLGSDGRSIKTISNPPTPKFISDYKRHSIHVRPKESLASNLESVNEVYTPYTMKTQDSFMISPKTWKRPSNIEPSNIVNPLPPRLSIMSNVVEAPDDISNSSEKYKEIISKQKEDGSIGLDDSVCNELDVPKKDILNTIKKNITNKKLKLPEFSLSFETAINLSYLKNVTSQHESVWRDKYNKAREYLSKQIGDTDAEKELLECVDKYIVDKATDKVTEKHKEDIVTTKKDGSSLFTKLIGLGTDKNHKQDKEPEKKNEFEKKKEPGKIKGFFGKLEKEEEPEAKARNSPTISKDDRQANILTAMDNEKAIRNNNQENIYAPKLDSTEEALYEDLRSSVDVDVARIICNTQREDGSFTLDSSITDHLDIKLEEVIKSLKRLAISPRLRECDDSVWHTAFTIYYLKTIIINYENEWRNAYDRASKWLFKQINDTKLEKELFSACKQYLIEQGYRSLYSTKKDIERFKILRLKVDDETRKAVFDDLRSNDTTDLARSLCSSQIYNGSFSQNALTILHPLIPSPANAVESLKRFVSSTKLRTCVDSIWYTAFTIYYFKNVLIDHEKEWRHAYDRAGAWITEQIDNAGAEKELYSACEQYLIQQGVDFINSQSGIEEESEESFDVIVLQISEETRKTVRKSLRDYVTEEVARTLCNSQEPNGSFTLHKSISDHLRIPSVDNAVKSLKPYVGSSFLRSCDPSLWCTALTITYLRTVLDNYEQVWKPACERATSWINQQCKNPEMEEELYSACDQFLIKQGIEVLNEQSRQSRRQSMIKGEMLN</sequence>
<evidence type="ECO:0000313" key="3">
    <source>
        <dbReference type="EMBL" id="CAG8522066.1"/>
    </source>
</evidence>
<keyword evidence="4" id="KW-1185">Reference proteome</keyword>
<evidence type="ECO:0000256" key="1">
    <source>
        <dbReference type="SAM" id="MobiDB-lite"/>
    </source>
</evidence>
<dbReference type="GO" id="GO:0004672">
    <property type="term" value="F:protein kinase activity"/>
    <property type="evidence" value="ECO:0007669"/>
    <property type="project" value="InterPro"/>
</dbReference>
<evidence type="ECO:0000259" key="2">
    <source>
        <dbReference type="PROSITE" id="PS50011"/>
    </source>
</evidence>
<dbReference type="OrthoDB" id="2417606at2759"/>
<name>A0A9N9AAK9_9GLOM</name>
<dbReference type="PANTHER" id="PTHR23257">
    <property type="entry name" value="SERINE-THREONINE PROTEIN KINASE"/>
    <property type="match status" value="1"/>
</dbReference>
<dbReference type="Pfam" id="PF07714">
    <property type="entry name" value="PK_Tyr_Ser-Thr"/>
    <property type="match status" value="1"/>
</dbReference>
<comment type="caution">
    <text evidence="3">The sequence shown here is derived from an EMBL/GenBank/DDBJ whole genome shotgun (WGS) entry which is preliminary data.</text>
</comment>
<dbReference type="PROSITE" id="PS50011">
    <property type="entry name" value="PROTEIN_KINASE_DOM"/>
    <property type="match status" value="1"/>
</dbReference>
<dbReference type="InterPro" id="IPR011009">
    <property type="entry name" value="Kinase-like_dom_sf"/>
</dbReference>
<dbReference type="GO" id="GO:0007165">
    <property type="term" value="P:signal transduction"/>
    <property type="evidence" value="ECO:0007669"/>
    <property type="project" value="TreeGrafter"/>
</dbReference>
<feature type="region of interest" description="Disordered" evidence="1">
    <location>
        <begin position="584"/>
        <end position="605"/>
    </location>
</feature>
<feature type="compositionally biased region" description="Basic and acidic residues" evidence="1">
    <location>
        <begin position="586"/>
        <end position="605"/>
    </location>
</feature>
<gene>
    <name evidence="3" type="ORF">DERYTH_LOCUS3921</name>
</gene>
<accession>A0A9N9AAK9</accession>